<proteinExistence type="inferred from homology"/>
<comment type="caution">
    <text evidence="5">The sequence shown here is derived from an EMBL/GenBank/DDBJ whole genome shotgun (WGS) entry which is preliminary data.</text>
</comment>
<keyword evidence="3" id="KW-0812">Transmembrane</keyword>
<dbReference type="PANTHER" id="PTHR30576">
    <property type="entry name" value="COLANIC BIOSYNTHESIS UDP-GLUCOSE LIPID CARRIER TRANSFERASE"/>
    <property type="match status" value="1"/>
</dbReference>
<dbReference type="GO" id="GO:0016780">
    <property type="term" value="F:phosphotransferase activity, for other substituted phosphate groups"/>
    <property type="evidence" value="ECO:0007669"/>
    <property type="project" value="TreeGrafter"/>
</dbReference>
<evidence type="ECO:0000259" key="4">
    <source>
        <dbReference type="Pfam" id="PF02397"/>
    </source>
</evidence>
<dbReference type="Pfam" id="PF02397">
    <property type="entry name" value="Bac_transf"/>
    <property type="match status" value="1"/>
</dbReference>
<gene>
    <name evidence="5" type="ORF">EH32_09435</name>
</gene>
<keyword evidence="3" id="KW-1133">Transmembrane helix</keyword>
<dbReference type="EMBL" id="JMIX01000005">
    <property type="protein sequence ID" value="KEO96443.1"/>
    <property type="molecule type" value="Genomic_DNA"/>
</dbReference>
<evidence type="ECO:0000313" key="5">
    <source>
        <dbReference type="EMBL" id="KEO96443.1"/>
    </source>
</evidence>
<feature type="domain" description="Bacterial sugar transferase" evidence="4">
    <location>
        <begin position="51"/>
        <end position="105"/>
    </location>
</feature>
<feature type="transmembrane region" description="Helical" evidence="3">
    <location>
        <begin position="56"/>
        <end position="77"/>
    </location>
</feature>
<accession>A0A074MX69</accession>
<dbReference type="PATRIC" id="fig|39960.10.peg.3041"/>
<name>A0A074MX69_9SPHN</name>
<dbReference type="PANTHER" id="PTHR30576:SF0">
    <property type="entry name" value="UNDECAPRENYL-PHOSPHATE N-ACETYLGALACTOSAMINYL 1-PHOSPHATE TRANSFERASE-RELATED"/>
    <property type="match status" value="1"/>
</dbReference>
<evidence type="ECO:0000256" key="2">
    <source>
        <dbReference type="ARBA" id="ARBA00023169"/>
    </source>
</evidence>
<comment type="similarity">
    <text evidence="1">Belongs to the bacterial sugar transferase family.</text>
</comment>
<dbReference type="Proteomes" id="UP000027866">
    <property type="component" value="Unassembled WGS sequence"/>
</dbReference>
<dbReference type="AlphaFoldDB" id="A0A074MX69"/>
<dbReference type="InterPro" id="IPR003362">
    <property type="entry name" value="Bact_transf"/>
</dbReference>
<keyword evidence="2" id="KW-0270">Exopolysaccharide synthesis</keyword>
<protein>
    <recommendedName>
        <fullName evidence="4">Bacterial sugar transferase domain-containing protein</fullName>
    </recommendedName>
</protein>
<dbReference type="GO" id="GO:0000271">
    <property type="term" value="P:polysaccharide biosynthetic process"/>
    <property type="evidence" value="ECO:0007669"/>
    <property type="project" value="UniProtKB-KW"/>
</dbReference>
<evidence type="ECO:0000313" key="6">
    <source>
        <dbReference type="Proteomes" id="UP000027866"/>
    </source>
</evidence>
<keyword evidence="3" id="KW-0472">Membrane</keyword>
<evidence type="ECO:0000256" key="1">
    <source>
        <dbReference type="ARBA" id="ARBA00006464"/>
    </source>
</evidence>
<dbReference type="KEGG" id="elq:Ga0102493_11789"/>
<sequence>MLLKSAGVYGEIVSEPAHRLGAVGVHRYEDQDRPTLVVSHGPLSLRSRVLKRASDIAVAAGALIALLPLFLVIGVLIKFEDRGPVFFVQRRMGRGNQFFEMYRFR</sequence>
<organism evidence="5 6">
    <name type="scientific">Erythrobacter litoralis</name>
    <dbReference type="NCBI Taxonomy" id="39960"/>
    <lineage>
        <taxon>Bacteria</taxon>
        <taxon>Pseudomonadati</taxon>
        <taxon>Pseudomonadota</taxon>
        <taxon>Alphaproteobacteria</taxon>
        <taxon>Sphingomonadales</taxon>
        <taxon>Erythrobacteraceae</taxon>
        <taxon>Erythrobacter/Porphyrobacter group</taxon>
        <taxon>Erythrobacter</taxon>
    </lineage>
</organism>
<evidence type="ECO:0000256" key="3">
    <source>
        <dbReference type="SAM" id="Phobius"/>
    </source>
</evidence>
<keyword evidence="6" id="KW-1185">Reference proteome</keyword>
<reference evidence="5 6" key="1">
    <citation type="submission" date="2014-04" db="EMBL/GenBank/DDBJ databases">
        <title>A comprehensive comparison of genomes of Erythrobacter spp. Strains.</title>
        <authorList>
            <person name="Zheng Q."/>
        </authorList>
    </citation>
    <scope>NUCLEOTIDE SEQUENCE [LARGE SCALE GENOMIC DNA]</scope>
    <source>
        <strain evidence="5 6">DSM 8509</strain>
    </source>
</reference>